<protein>
    <submittedName>
        <fullName evidence="1">Uncharacterized protein</fullName>
    </submittedName>
</protein>
<organism evidence="1 2">
    <name type="scientific">Enterococcus faecalis</name>
    <name type="common">Streptococcus faecalis</name>
    <dbReference type="NCBI Taxonomy" id="1351"/>
    <lineage>
        <taxon>Bacteria</taxon>
        <taxon>Bacillati</taxon>
        <taxon>Bacillota</taxon>
        <taxon>Bacilli</taxon>
        <taxon>Lactobacillales</taxon>
        <taxon>Enterococcaceae</taxon>
        <taxon>Enterococcus</taxon>
    </lineage>
</organism>
<proteinExistence type="predicted"/>
<sequence length="276" mass="32577">MKIFNRIKSLDTKKQISTKKKEKQVEFLNTVLERARDLISNENNDEIHPVFIFIKQFSDYISIKTAISSFENKQTFPKDYMECIFECRYSKNSSDLIERTFLKEIVGSDIEIYRKHHYRHFPKIMKISLSKIPLIVQPWNSDRVSYNISNVATNKNPFDLKKNGTIMNTYYYPIGLAICHGGNHSQYSAKLRGEGVSYVEEIVNIEKLYKYVTFDGNQFTYNFPNYDIEIYPYSVEPKNEEEFYAGVLFEIGRILLEKPEIFPKDILEIFENQNIL</sequence>
<dbReference type="EMBL" id="AP026730">
    <property type="protein sequence ID" value="BDQ63907.1"/>
    <property type="molecule type" value="Genomic_DNA"/>
</dbReference>
<geneLocation type="plasmid" evidence="1 2">
    <name>pSVR2332</name>
</geneLocation>
<name>A0AC59HWC4_ENTFL</name>
<gene>
    <name evidence="1" type="ORF">EfsSVR2332_39850</name>
</gene>
<evidence type="ECO:0000313" key="2">
    <source>
        <dbReference type="Proteomes" id="UP001317613"/>
    </source>
</evidence>
<reference evidence="1" key="1">
    <citation type="submission" date="2022-08" db="EMBL/GenBank/DDBJ databases">
        <title>Molecular epidemiological analysis of five strains of VanD-type vancomycin-resistant Enterococcus faecalis.</title>
        <authorList>
            <person name="Mimura K."/>
            <person name="Hashimoto Y."/>
            <person name="Tomita H."/>
        </authorList>
    </citation>
    <scope>NUCLEOTIDE SEQUENCE</scope>
    <source>
        <strain evidence="1">SVR2332</strain>
        <plasmid evidence="1">pSVR2332</plasmid>
    </source>
</reference>
<accession>A0AC59HWC4</accession>
<keyword evidence="1" id="KW-0614">Plasmid</keyword>
<dbReference type="Proteomes" id="UP001317613">
    <property type="component" value="Plasmid pSVR2332"/>
</dbReference>
<evidence type="ECO:0000313" key="1">
    <source>
        <dbReference type="EMBL" id="BDQ63907.1"/>
    </source>
</evidence>